<dbReference type="GO" id="GO:0043410">
    <property type="term" value="P:positive regulation of MAPK cascade"/>
    <property type="evidence" value="ECO:0007669"/>
    <property type="project" value="TreeGrafter"/>
</dbReference>
<proteinExistence type="inferred from homology"/>
<dbReference type="GO" id="GO:0005737">
    <property type="term" value="C:cytoplasm"/>
    <property type="evidence" value="ECO:0007669"/>
    <property type="project" value="TreeGrafter"/>
</dbReference>
<dbReference type="Proteomes" id="UP000472260">
    <property type="component" value="Unassembled WGS sequence"/>
</dbReference>
<evidence type="ECO:0000256" key="3">
    <source>
        <dbReference type="SAM" id="MobiDB-lite"/>
    </source>
</evidence>
<dbReference type="PROSITE" id="PS50003">
    <property type="entry name" value="PH_DOMAIN"/>
    <property type="match status" value="1"/>
</dbReference>
<feature type="region of interest" description="Disordered" evidence="3">
    <location>
        <begin position="292"/>
        <end position="387"/>
    </location>
</feature>
<dbReference type="PANTHER" id="PTHR21258">
    <property type="entry name" value="DOCKING PROTEIN RELATED"/>
    <property type="match status" value="1"/>
</dbReference>
<dbReference type="GO" id="GO:0007265">
    <property type="term" value="P:Ras protein signal transduction"/>
    <property type="evidence" value="ECO:0007669"/>
    <property type="project" value="TreeGrafter"/>
</dbReference>
<comment type="similarity">
    <text evidence="1">Belongs to the DOK family. Type A subfamily.</text>
</comment>
<dbReference type="Pfam" id="PF02174">
    <property type="entry name" value="IRS"/>
    <property type="match status" value="1"/>
</dbReference>
<evidence type="ECO:0000259" key="4">
    <source>
        <dbReference type="PROSITE" id="PS50003"/>
    </source>
</evidence>
<dbReference type="OrthoDB" id="6020914at2759"/>
<dbReference type="InterPro" id="IPR002404">
    <property type="entry name" value="IRS_PTB"/>
</dbReference>
<feature type="domain" description="IRS-type PTB" evidence="5">
    <location>
        <begin position="155"/>
        <end position="259"/>
    </location>
</feature>
<reference evidence="6" key="1">
    <citation type="submission" date="2025-08" db="UniProtKB">
        <authorList>
            <consortium name="Ensembl"/>
        </authorList>
    </citation>
    <scope>IDENTIFICATION</scope>
</reference>
<dbReference type="SMART" id="SM00233">
    <property type="entry name" value="PH"/>
    <property type="match status" value="1"/>
</dbReference>
<dbReference type="SMART" id="SM00310">
    <property type="entry name" value="PTBI"/>
    <property type="match status" value="1"/>
</dbReference>
<name>A0A671PZ15_9TELE</name>
<keyword evidence="2" id="KW-0597">Phosphoprotein</keyword>
<dbReference type="InterPro" id="IPR050996">
    <property type="entry name" value="Docking_Protein_DOK"/>
</dbReference>
<dbReference type="PROSITE" id="PS51064">
    <property type="entry name" value="IRS_PTB"/>
    <property type="match status" value="1"/>
</dbReference>
<organism evidence="6 7">
    <name type="scientific">Sinocyclocheilus anshuiensis</name>
    <dbReference type="NCBI Taxonomy" id="1608454"/>
    <lineage>
        <taxon>Eukaryota</taxon>
        <taxon>Metazoa</taxon>
        <taxon>Chordata</taxon>
        <taxon>Craniata</taxon>
        <taxon>Vertebrata</taxon>
        <taxon>Euteleostomi</taxon>
        <taxon>Actinopterygii</taxon>
        <taxon>Neopterygii</taxon>
        <taxon>Teleostei</taxon>
        <taxon>Ostariophysi</taxon>
        <taxon>Cypriniformes</taxon>
        <taxon>Cyprinidae</taxon>
        <taxon>Cyprininae</taxon>
        <taxon>Sinocyclocheilus</taxon>
    </lineage>
</organism>
<keyword evidence="7" id="KW-1185">Reference proteome</keyword>
<dbReference type="Gene3D" id="2.30.29.30">
    <property type="entry name" value="Pleckstrin-homology domain (PH domain)/Phosphotyrosine-binding domain (PTB)"/>
    <property type="match status" value="2"/>
</dbReference>
<accession>A0A671PZ15</accession>
<evidence type="ECO:0000256" key="1">
    <source>
        <dbReference type="ARBA" id="ARBA00010955"/>
    </source>
</evidence>
<dbReference type="InterPro" id="IPR011993">
    <property type="entry name" value="PH-like_dom_sf"/>
</dbReference>
<evidence type="ECO:0000259" key="5">
    <source>
        <dbReference type="PROSITE" id="PS51064"/>
    </source>
</evidence>
<dbReference type="PANTHER" id="PTHR21258:SF14">
    <property type="entry name" value="DOCKING PROTEIN 2"/>
    <property type="match status" value="1"/>
</dbReference>
<dbReference type="SMART" id="SM01244">
    <property type="entry name" value="IRS"/>
    <property type="match status" value="1"/>
</dbReference>
<dbReference type="InterPro" id="IPR001849">
    <property type="entry name" value="PH_domain"/>
</dbReference>
<dbReference type="GO" id="GO:0007169">
    <property type="term" value="P:cell surface receptor protein tyrosine kinase signaling pathway"/>
    <property type="evidence" value="ECO:0007669"/>
    <property type="project" value="TreeGrafter"/>
</dbReference>
<dbReference type="Ensembl" id="ENSSANT00000067381.1">
    <property type="protein sequence ID" value="ENSSANP00000063382.1"/>
    <property type="gene ID" value="ENSSANG00000031608.1"/>
</dbReference>
<dbReference type="CTD" id="9046"/>
<dbReference type="GeneID" id="107687965"/>
<dbReference type="InterPro" id="IPR037751">
    <property type="entry name" value="Dok1/2/3_PTB"/>
</dbReference>
<dbReference type="CDD" id="cd01203">
    <property type="entry name" value="PTB_DOK1_DOK2_DOK3"/>
    <property type="match status" value="1"/>
</dbReference>
<feature type="region of interest" description="Disordered" evidence="3">
    <location>
        <begin position="496"/>
        <end position="545"/>
    </location>
</feature>
<feature type="compositionally biased region" description="Basic and acidic residues" evidence="3">
    <location>
        <begin position="358"/>
        <end position="372"/>
    </location>
</feature>
<reference evidence="6" key="2">
    <citation type="submission" date="2025-09" db="UniProtKB">
        <authorList>
            <consortium name="Ensembl"/>
        </authorList>
    </citation>
    <scope>IDENTIFICATION</scope>
</reference>
<gene>
    <name evidence="6" type="primary">dok2</name>
</gene>
<sequence length="545" mass="61923">MEEDIRKKGMMYLQQQRFGKKWRKVWSVLYRESSCSISRLEFFEFKDGAGNMLEKANRKQENKKVIKMNDCIRVSEADVEGCPWDCGPFLVETTEKTFIFAAETAELEDWIQKLCEIAFPMSWTERGAERGNSLHAESDDVTMADNTLYCSRETAMKDFKVTVRHTEASERCSLKGTVLLRTDFDSLLLKEPKTGEVLYSWPYRFLRRFGRDKATFSFEAGRRCDSGEGNFEFDTKQGNSIFQSVEAAINLHRVNLPQKQISSGERDTMPPSPQMRAVAENAGIYSVVTDGAIRDGPKQPQNPQQTRLEAPAEKLLTGVKSLTLDTRPPPRKSQVKNFRSCPLVNSEDEMYSRAMAPDPDRGSPGEKREPKERRSKCSNPEDSDYSLPFDTIAKNVMGDILSASNPPPMFVEPSCENDKKGNIENTEPLYDIIDETAIRTRFSNRKTHSYKRVEHIYDEPEGCGVAPSVPPSLYDEPEKVKGHAWKMLGTVMDPSGHEYPYNASADDYAVPKPPRRALLSKQKDNEEEDSSPYDNIMVKGVQKNN</sequence>
<evidence type="ECO:0000313" key="7">
    <source>
        <dbReference type="Proteomes" id="UP000472260"/>
    </source>
</evidence>
<feature type="domain" description="PH" evidence="4">
    <location>
        <begin position="4"/>
        <end position="119"/>
    </location>
</feature>
<dbReference type="AlphaFoldDB" id="A0A671PZ15"/>
<dbReference type="KEGG" id="sanh:107687965"/>
<evidence type="ECO:0000256" key="2">
    <source>
        <dbReference type="ARBA" id="ARBA00022553"/>
    </source>
</evidence>
<protein>
    <submittedName>
        <fullName evidence="6">Docking protein 2-like</fullName>
    </submittedName>
</protein>
<dbReference type="Pfam" id="PF00169">
    <property type="entry name" value="PH"/>
    <property type="match status" value="1"/>
</dbReference>
<dbReference type="RefSeq" id="XP_016340961.1">
    <property type="nucleotide sequence ID" value="XM_016485475.1"/>
</dbReference>
<evidence type="ECO:0000313" key="6">
    <source>
        <dbReference type="Ensembl" id="ENSSANP00000063382.1"/>
    </source>
</evidence>
<dbReference type="SUPFAM" id="SSF50729">
    <property type="entry name" value="PH domain-like"/>
    <property type="match status" value="2"/>
</dbReference>